<sequence>MELDEMQVGYTCLTTLLSNYAFFDTNLSDTVIITPPVINVEGQDTDAHPELHIGKVHVPTCEIEDTSEIDTDDLTTKALAMIMSDNEEDMDGSDYSNESDFESKCDDNSDVEDVDPNVNIEENDRDVRYPDMAGDMNIPPT</sequence>
<dbReference type="KEGG" id="lgi:LOTGIDRAFT_155040"/>
<reference evidence="2 3" key="1">
    <citation type="journal article" date="2013" name="Nature">
        <title>Insights into bilaterian evolution from three spiralian genomes.</title>
        <authorList>
            <person name="Simakov O."/>
            <person name="Marletaz F."/>
            <person name="Cho S.J."/>
            <person name="Edsinger-Gonzales E."/>
            <person name="Havlak P."/>
            <person name="Hellsten U."/>
            <person name="Kuo D.H."/>
            <person name="Larsson T."/>
            <person name="Lv J."/>
            <person name="Arendt D."/>
            <person name="Savage R."/>
            <person name="Osoegawa K."/>
            <person name="de Jong P."/>
            <person name="Grimwood J."/>
            <person name="Chapman J.A."/>
            <person name="Shapiro H."/>
            <person name="Aerts A."/>
            <person name="Otillar R.P."/>
            <person name="Terry A.Y."/>
            <person name="Boore J.L."/>
            <person name="Grigoriev I.V."/>
            <person name="Lindberg D.R."/>
            <person name="Seaver E.C."/>
            <person name="Weisblat D.A."/>
            <person name="Putnam N.H."/>
            <person name="Rokhsar D.S."/>
        </authorList>
    </citation>
    <scope>NUCLEOTIDE SEQUENCE [LARGE SCALE GENOMIC DNA]</scope>
</reference>
<evidence type="ECO:0000256" key="1">
    <source>
        <dbReference type="SAM" id="MobiDB-lite"/>
    </source>
</evidence>
<gene>
    <name evidence="2" type="ORF">LOTGIDRAFT_155040</name>
</gene>
<evidence type="ECO:0000313" key="3">
    <source>
        <dbReference type="Proteomes" id="UP000030746"/>
    </source>
</evidence>
<accession>V4B9G6</accession>
<organism evidence="2 3">
    <name type="scientific">Lottia gigantea</name>
    <name type="common">Giant owl limpet</name>
    <dbReference type="NCBI Taxonomy" id="225164"/>
    <lineage>
        <taxon>Eukaryota</taxon>
        <taxon>Metazoa</taxon>
        <taxon>Spiralia</taxon>
        <taxon>Lophotrochozoa</taxon>
        <taxon>Mollusca</taxon>
        <taxon>Gastropoda</taxon>
        <taxon>Patellogastropoda</taxon>
        <taxon>Lottioidea</taxon>
        <taxon>Lottiidae</taxon>
        <taxon>Lottia</taxon>
    </lineage>
</organism>
<name>V4B9G6_LOTGI</name>
<dbReference type="HOGENOM" id="CLU_1827508_0_0_1"/>
<feature type="region of interest" description="Disordered" evidence="1">
    <location>
        <begin position="85"/>
        <end position="141"/>
    </location>
</feature>
<dbReference type="Proteomes" id="UP000030746">
    <property type="component" value="Unassembled WGS sequence"/>
</dbReference>
<dbReference type="GeneID" id="20236539"/>
<evidence type="ECO:0000313" key="2">
    <source>
        <dbReference type="EMBL" id="ESO85554.1"/>
    </source>
</evidence>
<dbReference type="AlphaFoldDB" id="V4B9G6"/>
<protein>
    <submittedName>
        <fullName evidence="2">Uncharacterized protein</fullName>
    </submittedName>
</protein>
<dbReference type="RefSeq" id="XP_009063797.1">
    <property type="nucleotide sequence ID" value="XM_009065549.1"/>
</dbReference>
<feature type="compositionally biased region" description="Acidic residues" evidence="1">
    <location>
        <begin position="85"/>
        <end position="100"/>
    </location>
</feature>
<dbReference type="EMBL" id="KB203274">
    <property type="protein sequence ID" value="ESO85554.1"/>
    <property type="molecule type" value="Genomic_DNA"/>
</dbReference>
<dbReference type="CTD" id="20236539"/>
<keyword evidence="3" id="KW-1185">Reference proteome</keyword>
<proteinExistence type="predicted"/>